<dbReference type="Proteomes" id="UP001307168">
    <property type="component" value="Unassembled WGS sequence"/>
</dbReference>
<evidence type="ECO:0000313" key="2">
    <source>
        <dbReference type="Proteomes" id="UP001307168"/>
    </source>
</evidence>
<reference evidence="1 2" key="1">
    <citation type="submission" date="2023-03" db="EMBL/GenBank/DDBJ databases">
        <title>Bacillus Genome Sequencing.</title>
        <authorList>
            <person name="Dunlap C."/>
        </authorList>
    </citation>
    <scope>NUCLEOTIDE SEQUENCE [LARGE SCALE GENOMIC DNA]</scope>
    <source>
        <strain evidence="1 2">B-41290</strain>
    </source>
</reference>
<dbReference type="AlphaFoldDB" id="A0AAW9NMV1"/>
<evidence type="ECO:0008006" key="3">
    <source>
        <dbReference type="Google" id="ProtNLM"/>
    </source>
</evidence>
<organism evidence="1 2">
    <name type="scientific">Peribacillus castrilensis</name>
    <dbReference type="NCBI Taxonomy" id="2897690"/>
    <lineage>
        <taxon>Bacteria</taxon>
        <taxon>Bacillati</taxon>
        <taxon>Bacillota</taxon>
        <taxon>Bacilli</taxon>
        <taxon>Bacillales</taxon>
        <taxon>Bacillaceae</taxon>
        <taxon>Peribacillus</taxon>
    </lineage>
</organism>
<evidence type="ECO:0000313" key="1">
    <source>
        <dbReference type="EMBL" id="MEC0276114.1"/>
    </source>
</evidence>
<sequence>MSKAPEGHKRLSADIPERLYKDFAKKCIDEGVSKKEFIMSLLERELYKKNY</sequence>
<dbReference type="EMBL" id="JARNBH010000028">
    <property type="protein sequence ID" value="MEC0276114.1"/>
    <property type="molecule type" value="Genomic_DNA"/>
</dbReference>
<protein>
    <recommendedName>
        <fullName evidence="3">CopG family transcriptional regulator</fullName>
    </recommendedName>
</protein>
<accession>A0AAW9NMV1</accession>
<gene>
    <name evidence="1" type="ORF">P4706_24105</name>
</gene>
<dbReference type="RefSeq" id="WP_241594579.1">
    <property type="nucleotide sequence ID" value="NZ_JARNBG010000063.1"/>
</dbReference>
<proteinExistence type="predicted"/>
<keyword evidence="2" id="KW-1185">Reference proteome</keyword>
<comment type="caution">
    <text evidence="1">The sequence shown here is derived from an EMBL/GenBank/DDBJ whole genome shotgun (WGS) entry which is preliminary data.</text>
</comment>
<name>A0AAW9NMV1_9BACI</name>